<keyword evidence="1" id="KW-0472">Membrane</keyword>
<feature type="transmembrane region" description="Helical" evidence="1">
    <location>
        <begin position="126"/>
        <end position="147"/>
    </location>
</feature>
<dbReference type="AlphaFoldDB" id="A0A371JMI3"/>
<sequence length="215" mass="25398">MLDELELLKKDWQKKEEHLPKLSYDQIYKMIWKKSSSIVKWIFYISIIEFILPHLLYLVPSMRNNLDIYSNLGLTNVFLVISILQYVVIFYFIYQFYKRYQEISVLDSAKQLTSNILRTRKTVKHYVIFSLSMVLLTFLMLIIGIYFSDNVLETLGLAGKMDSVPIEKAKFIIMASFAIFGVLFTLALGGIYFLLYGLLTRKLRRNFRELQKLEV</sequence>
<evidence type="ECO:0000313" key="3">
    <source>
        <dbReference type="Proteomes" id="UP000261828"/>
    </source>
</evidence>
<dbReference type="RefSeq" id="WP_116185317.1">
    <property type="nucleotide sequence ID" value="NZ_QTJX01000004.1"/>
</dbReference>
<accession>A0A371JMI3</accession>
<feature type="transmembrane region" description="Helical" evidence="1">
    <location>
        <begin position="77"/>
        <end position="94"/>
    </location>
</feature>
<comment type="caution">
    <text evidence="2">The sequence shown here is derived from an EMBL/GenBank/DDBJ whole genome shotgun (WGS) entry which is preliminary data.</text>
</comment>
<feature type="transmembrane region" description="Helical" evidence="1">
    <location>
        <begin position="38"/>
        <end position="57"/>
    </location>
</feature>
<proteinExistence type="predicted"/>
<gene>
    <name evidence="2" type="ORF">DX873_14985</name>
</gene>
<name>A0A371JMI3_9FLAO</name>
<reference evidence="2 3" key="1">
    <citation type="submission" date="2018-08" db="EMBL/GenBank/DDBJ databases">
        <title>Muricauda nanhaiensis sp. nov., isolated from seawater of the South China Sea.</title>
        <authorList>
            <person name="Dang Y."/>
        </authorList>
    </citation>
    <scope>NUCLEOTIDE SEQUENCE [LARGE SCALE GENOMIC DNA]</scope>
    <source>
        <strain evidence="2 3">SM1704</strain>
    </source>
</reference>
<dbReference type="Proteomes" id="UP000261828">
    <property type="component" value="Unassembled WGS sequence"/>
</dbReference>
<evidence type="ECO:0000313" key="2">
    <source>
        <dbReference type="EMBL" id="RDY58315.1"/>
    </source>
</evidence>
<protein>
    <submittedName>
        <fullName evidence="2">Uncharacterized protein</fullName>
    </submittedName>
</protein>
<dbReference type="OrthoDB" id="709028at2"/>
<keyword evidence="3" id="KW-1185">Reference proteome</keyword>
<dbReference type="EMBL" id="QTJX01000004">
    <property type="protein sequence ID" value="RDY58315.1"/>
    <property type="molecule type" value="Genomic_DNA"/>
</dbReference>
<keyword evidence="1" id="KW-0812">Transmembrane</keyword>
<feature type="transmembrane region" description="Helical" evidence="1">
    <location>
        <begin position="171"/>
        <end position="199"/>
    </location>
</feature>
<organism evidence="2 3">
    <name type="scientific">Flagellimonas nanhaiensis</name>
    <dbReference type="NCBI Taxonomy" id="2292706"/>
    <lineage>
        <taxon>Bacteria</taxon>
        <taxon>Pseudomonadati</taxon>
        <taxon>Bacteroidota</taxon>
        <taxon>Flavobacteriia</taxon>
        <taxon>Flavobacteriales</taxon>
        <taxon>Flavobacteriaceae</taxon>
        <taxon>Flagellimonas</taxon>
    </lineage>
</organism>
<evidence type="ECO:0000256" key="1">
    <source>
        <dbReference type="SAM" id="Phobius"/>
    </source>
</evidence>
<keyword evidence="1" id="KW-1133">Transmembrane helix</keyword>